<sequence length="110" mass="12380">MRERFRPLLVMRAWPAPEHFEAFARWAREVHVRDTGAVPGVRRVEVGLAPEGVVLVVYVFEDADSVPVALQSPEAAYARGTLQQWLGKVYEVRFEMLTAVAPEQAFASIN</sequence>
<name>A0A2A9HD12_TEPT2</name>
<keyword evidence="2" id="KW-1185">Reference proteome</keyword>
<evidence type="ECO:0008006" key="3">
    <source>
        <dbReference type="Google" id="ProtNLM"/>
    </source>
</evidence>
<evidence type="ECO:0000313" key="1">
    <source>
        <dbReference type="EMBL" id="PFG72905.1"/>
    </source>
</evidence>
<comment type="caution">
    <text evidence="1">The sequence shown here is derived from an EMBL/GenBank/DDBJ whole genome shotgun (WGS) entry which is preliminary data.</text>
</comment>
<dbReference type="Gene3D" id="3.30.70.100">
    <property type="match status" value="1"/>
</dbReference>
<dbReference type="RefSeq" id="WP_098502402.1">
    <property type="nucleotide sequence ID" value="NZ_PDJQ01000001.1"/>
</dbReference>
<dbReference type="Proteomes" id="UP000223071">
    <property type="component" value="Unassembled WGS sequence"/>
</dbReference>
<dbReference type="SUPFAM" id="SSF54909">
    <property type="entry name" value="Dimeric alpha+beta barrel"/>
    <property type="match status" value="1"/>
</dbReference>
<gene>
    <name evidence="1" type="ORF">A9A59_0098</name>
</gene>
<proteinExistence type="predicted"/>
<organism evidence="1 2">
    <name type="scientific">Tepidiforma thermophila (strain KCTC 52669 / CGMCC 1.13589 / G233)</name>
    <dbReference type="NCBI Taxonomy" id="2761530"/>
    <lineage>
        <taxon>Bacteria</taxon>
        <taxon>Bacillati</taxon>
        <taxon>Chloroflexota</taxon>
        <taxon>Tepidiformia</taxon>
        <taxon>Tepidiformales</taxon>
        <taxon>Tepidiformaceae</taxon>
        <taxon>Tepidiforma</taxon>
    </lineage>
</organism>
<dbReference type="EMBL" id="PDJQ01000001">
    <property type="protein sequence ID" value="PFG72905.1"/>
    <property type="molecule type" value="Genomic_DNA"/>
</dbReference>
<reference evidence="1 2" key="1">
    <citation type="submission" date="2017-09" db="EMBL/GenBank/DDBJ databases">
        <title>Sequencing the genomes of two abundant thermophiles in Great Basin hot springs: Thermocrinis jamiesonii and novel Chloroflexi Thermoflexus hugenholtzii.</title>
        <authorList>
            <person name="Hedlund B."/>
        </authorList>
    </citation>
    <scope>NUCLEOTIDE SEQUENCE [LARGE SCALE GENOMIC DNA]</scope>
    <source>
        <strain evidence="1 2">G233</strain>
    </source>
</reference>
<dbReference type="InterPro" id="IPR011008">
    <property type="entry name" value="Dimeric_a/b-barrel"/>
</dbReference>
<accession>A0A2A9HD12</accession>
<dbReference type="AlphaFoldDB" id="A0A2A9HD12"/>
<protein>
    <recommendedName>
        <fullName evidence="3">ABM domain-containing protein</fullName>
    </recommendedName>
</protein>
<evidence type="ECO:0000313" key="2">
    <source>
        <dbReference type="Proteomes" id="UP000223071"/>
    </source>
</evidence>